<dbReference type="KEGG" id="sgp:SpiGrapes_0011"/>
<feature type="domain" description="Major facilitator superfamily (MFS) profile" evidence="8">
    <location>
        <begin position="6"/>
        <end position="387"/>
    </location>
</feature>
<feature type="transmembrane region" description="Helical" evidence="7">
    <location>
        <begin position="362"/>
        <end position="381"/>
    </location>
</feature>
<comment type="subcellular location">
    <subcellularLocation>
        <location evidence="1">Endomembrane system</location>
        <topology evidence="1">Multi-pass membrane protein</topology>
    </subcellularLocation>
</comment>
<gene>
    <name evidence="9" type="ordered locus">SpiGrapes_0011</name>
</gene>
<keyword evidence="10" id="KW-1185">Reference proteome</keyword>
<feature type="transmembrane region" description="Helical" evidence="7">
    <location>
        <begin position="167"/>
        <end position="189"/>
    </location>
</feature>
<dbReference type="PANTHER" id="PTHR23514:SF3">
    <property type="entry name" value="BYPASS OF STOP CODON PROTEIN 6"/>
    <property type="match status" value="1"/>
</dbReference>
<dbReference type="SUPFAM" id="SSF103473">
    <property type="entry name" value="MFS general substrate transporter"/>
    <property type="match status" value="1"/>
</dbReference>
<feature type="transmembrane region" description="Helical" evidence="7">
    <location>
        <begin position="201"/>
        <end position="220"/>
    </location>
</feature>
<evidence type="ECO:0000256" key="7">
    <source>
        <dbReference type="SAM" id="Phobius"/>
    </source>
</evidence>
<dbReference type="Pfam" id="PF07690">
    <property type="entry name" value="MFS_1"/>
    <property type="match status" value="1"/>
</dbReference>
<dbReference type="EMBL" id="CP003155">
    <property type="protein sequence ID" value="AEV27879.1"/>
    <property type="molecule type" value="Genomic_DNA"/>
</dbReference>
<dbReference type="PANTHER" id="PTHR23514">
    <property type="entry name" value="BYPASS OF STOP CODON PROTEIN 6"/>
    <property type="match status" value="1"/>
</dbReference>
<dbReference type="GO" id="GO:0022857">
    <property type="term" value="F:transmembrane transporter activity"/>
    <property type="evidence" value="ECO:0007669"/>
    <property type="project" value="InterPro"/>
</dbReference>
<keyword evidence="6 7" id="KW-0472">Membrane</keyword>
<sequence length="393" mass="42072">MNYNRTIHACYEGNLVGALACNLTPLLFVTLMTDYGLTFEMAGRLTLINFFTQIVTDLAFSRPVDKYGPRRFVVAGHFIAAIGLALFALSPRLFPSSPYVGFVIATIIFSCASGLMELLLSPIIQAIPGPEKAKAMALLHSFYAWGFILVVVLTTFLLTVLQWQWVMLLWTIVPLAGGINFCFVPLAPMVAEHERTKGKELLASPLFFLLVLGILAGGAAEVSMSQWTSAFTEQALHLPKATGDLIGLCLFAACLGTGRALFGHFGSKWNVRRLMTIGSSLAVVCYLVAALSPIPLVSLFACSACGFATSLLWPGSIVLSTRVFPLAGAGMFALLAAAGDTGAAIGPYLIGLVADHAPVMQLKAGLIAGSLFPFILIFLLLGQKRMEKNELSS</sequence>
<proteinExistence type="inferred from homology"/>
<dbReference type="GO" id="GO:0012505">
    <property type="term" value="C:endomembrane system"/>
    <property type="evidence" value="ECO:0007669"/>
    <property type="project" value="UniProtKB-SubCell"/>
</dbReference>
<evidence type="ECO:0000256" key="6">
    <source>
        <dbReference type="ARBA" id="ARBA00023136"/>
    </source>
</evidence>
<keyword evidence="3" id="KW-0813">Transport</keyword>
<dbReference type="RefSeq" id="WP_014268728.1">
    <property type="nucleotide sequence ID" value="NC_016633.1"/>
</dbReference>
<dbReference type="GO" id="GO:0016020">
    <property type="term" value="C:membrane"/>
    <property type="evidence" value="ECO:0007669"/>
    <property type="project" value="TreeGrafter"/>
</dbReference>
<feature type="transmembrane region" description="Helical" evidence="7">
    <location>
        <begin position="99"/>
        <end position="121"/>
    </location>
</feature>
<feature type="transmembrane region" description="Helical" evidence="7">
    <location>
        <begin position="245"/>
        <end position="262"/>
    </location>
</feature>
<feature type="transmembrane region" description="Helical" evidence="7">
    <location>
        <begin position="72"/>
        <end position="93"/>
    </location>
</feature>
<evidence type="ECO:0000256" key="3">
    <source>
        <dbReference type="ARBA" id="ARBA00022448"/>
    </source>
</evidence>
<dbReference type="AlphaFoldDB" id="G8QSI0"/>
<evidence type="ECO:0000256" key="2">
    <source>
        <dbReference type="ARBA" id="ARBA00008335"/>
    </source>
</evidence>
<dbReference type="PROSITE" id="PS50850">
    <property type="entry name" value="MFS"/>
    <property type="match status" value="1"/>
</dbReference>
<feature type="transmembrane region" description="Helical" evidence="7">
    <location>
        <begin position="274"/>
        <end position="291"/>
    </location>
</feature>
<feature type="transmembrane region" description="Helical" evidence="7">
    <location>
        <begin position="297"/>
        <end position="319"/>
    </location>
</feature>
<protein>
    <submittedName>
        <fullName evidence="9">Fucose permease</fullName>
    </submittedName>
</protein>
<evidence type="ECO:0000259" key="8">
    <source>
        <dbReference type="PROSITE" id="PS50850"/>
    </source>
</evidence>
<dbReference type="InterPro" id="IPR051788">
    <property type="entry name" value="MFS_Transporter"/>
</dbReference>
<dbReference type="InterPro" id="IPR036259">
    <property type="entry name" value="MFS_trans_sf"/>
</dbReference>
<reference evidence="9 10" key="1">
    <citation type="submission" date="2011-11" db="EMBL/GenBank/DDBJ databases">
        <title>Complete sequence of Spirochaeta sp. grapes.</title>
        <authorList>
            <consortium name="US DOE Joint Genome Institute"/>
            <person name="Lucas S."/>
            <person name="Han J."/>
            <person name="Lapidus A."/>
            <person name="Cheng J.-F."/>
            <person name="Goodwin L."/>
            <person name="Pitluck S."/>
            <person name="Peters L."/>
            <person name="Ovchinnikova G."/>
            <person name="Munk A.C."/>
            <person name="Detter J.C."/>
            <person name="Han C."/>
            <person name="Tapia R."/>
            <person name="Land M."/>
            <person name="Hauser L."/>
            <person name="Kyrpides N."/>
            <person name="Ivanova N."/>
            <person name="Pagani I."/>
            <person name="Ritalahtilisa K."/>
            <person name="Loeffler F."/>
            <person name="Woyke T."/>
        </authorList>
    </citation>
    <scope>NUCLEOTIDE SEQUENCE [LARGE SCALE GENOMIC DNA]</scope>
    <source>
        <strain evidence="10">ATCC BAA-1885 / DSM 22778 / Grapes</strain>
    </source>
</reference>
<dbReference type="Gene3D" id="1.20.1250.20">
    <property type="entry name" value="MFS general substrate transporter like domains"/>
    <property type="match status" value="2"/>
</dbReference>
<dbReference type="eggNOG" id="COG0738">
    <property type="taxonomic scope" value="Bacteria"/>
</dbReference>
<keyword evidence="5 7" id="KW-1133">Transmembrane helix</keyword>
<keyword evidence="4 7" id="KW-0812">Transmembrane</keyword>
<dbReference type="HOGENOM" id="CLU_677758_0_0_12"/>
<dbReference type="InterPro" id="IPR011701">
    <property type="entry name" value="MFS"/>
</dbReference>
<evidence type="ECO:0000256" key="1">
    <source>
        <dbReference type="ARBA" id="ARBA00004127"/>
    </source>
</evidence>
<dbReference type="OrthoDB" id="9769325at2"/>
<evidence type="ECO:0000256" key="4">
    <source>
        <dbReference type="ARBA" id="ARBA00022692"/>
    </source>
</evidence>
<organism evidence="9 10">
    <name type="scientific">Sphaerochaeta pleomorpha (strain ATCC BAA-1885 / DSM 22778 / Grapes)</name>
    <dbReference type="NCBI Taxonomy" id="158190"/>
    <lineage>
        <taxon>Bacteria</taxon>
        <taxon>Pseudomonadati</taxon>
        <taxon>Spirochaetota</taxon>
        <taxon>Spirochaetia</taxon>
        <taxon>Spirochaetales</taxon>
        <taxon>Sphaerochaetaceae</taxon>
        <taxon>Sphaerochaeta</taxon>
    </lineage>
</organism>
<feature type="transmembrane region" description="Helical" evidence="7">
    <location>
        <begin position="326"/>
        <end position="350"/>
    </location>
</feature>
<dbReference type="InterPro" id="IPR020846">
    <property type="entry name" value="MFS_dom"/>
</dbReference>
<feature type="transmembrane region" description="Helical" evidence="7">
    <location>
        <begin position="142"/>
        <end position="161"/>
    </location>
</feature>
<accession>G8QSI0</accession>
<dbReference type="STRING" id="158190.SpiGrapes_0011"/>
<evidence type="ECO:0000256" key="5">
    <source>
        <dbReference type="ARBA" id="ARBA00022989"/>
    </source>
</evidence>
<evidence type="ECO:0000313" key="10">
    <source>
        <dbReference type="Proteomes" id="UP000005632"/>
    </source>
</evidence>
<comment type="similarity">
    <text evidence="2">Belongs to the major facilitator superfamily.</text>
</comment>
<dbReference type="Proteomes" id="UP000005632">
    <property type="component" value="Chromosome"/>
</dbReference>
<evidence type="ECO:0000313" key="9">
    <source>
        <dbReference type="EMBL" id="AEV27879.1"/>
    </source>
</evidence>
<name>G8QSI0_SPHPG</name>